<dbReference type="PANTHER" id="PTHR11496">
    <property type="entry name" value="ALCOHOL DEHYDROGENASE"/>
    <property type="match status" value="1"/>
</dbReference>
<dbReference type="Proteomes" id="UP001262410">
    <property type="component" value="Unassembled WGS sequence"/>
</dbReference>
<name>A0ABU1JVG2_9PROT</name>
<comment type="cofactor">
    <cofactor evidence="1">
        <name>Fe cation</name>
        <dbReference type="ChEBI" id="CHEBI:24875"/>
    </cofactor>
</comment>
<protein>
    <submittedName>
        <fullName evidence="7">Alcohol dehydrogenase class IV</fullName>
    </submittedName>
</protein>
<dbReference type="InterPro" id="IPR018211">
    <property type="entry name" value="ADH_Fe_CS"/>
</dbReference>
<dbReference type="EMBL" id="JAVDPW010000009">
    <property type="protein sequence ID" value="MDR6292611.1"/>
    <property type="molecule type" value="Genomic_DNA"/>
</dbReference>
<dbReference type="PROSITE" id="PS00913">
    <property type="entry name" value="ADH_IRON_1"/>
    <property type="match status" value="1"/>
</dbReference>
<evidence type="ECO:0000256" key="2">
    <source>
        <dbReference type="ARBA" id="ARBA00007358"/>
    </source>
</evidence>
<dbReference type="InterPro" id="IPR001670">
    <property type="entry name" value="ADH_Fe/GldA"/>
</dbReference>
<evidence type="ECO:0000313" key="7">
    <source>
        <dbReference type="EMBL" id="MDR6292611.1"/>
    </source>
</evidence>
<proteinExistence type="inferred from homology"/>
<gene>
    <name evidence="7" type="ORF">E9232_005151</name>
</gene>
<comment type="caution">
    <text evidence="7">The sequence shown here is derived from an EMBL/GenBank/DDBJ whole genome shotgun (WGS) entry which is preliminary data.</text>
</comment>
<dbReference type="InterPro" id="IPR056798">
    <property type="entry name" value="ADH_Fe_C"/>
</dbReference>
<comment type="similarity">
    <text evidence="2">Belongs to the iron-containing alcohol dehydrogenase family.</text>
</comment>
<keyword evidence="8" id="KW-1185">Reference proteome</keyword>
<keyword evidence="4" id="KW-0520">NAD</keyword>
<feature type="domain" description="Alcohol dehydrogenase iron-type/glycerol dehydrogenase GldA" evidence="5">
    <location>
        <begin position="10"/>
        <end position="175"/>
    </location>
</feature>
<evidence type="ECO:0000256" key="3">
    <source>
        <dbReference type="ARBA" id="ARBA00023002"/>
    </source>
</evidence>
<dbReference type="Gene3D" id="1.20.1090.10">
    <property type="entry name" value="Dehydroquinate synthase-like - alpha domain"/>
    <property type="match status" value="1"/>
</dbReference>
<feature type="domain" description="Fe-containing alcohol dehydrogenase-like C-terminal" evidence="6">
    <location>
        <begin position="186"/>
        <end position="373"/>
    </location>
</feature>
<dbReference type="SUPFAM" id="SSF56796">
    <property type="entry name" value="Dehydroquinate synthase-like"/>
    <property type="match status" value="1"/>
</dbReference>
<evidence type="ECO:0000256" key="4">
    <source>
        <dbReference type="ARBA" id="ARBA00023027"/>
    </source>
</evidence>
<reference evidence="7 8" key="1">
    <citation type="submission" date="2023-07" db="EMBL/GenBank/DDBJ databases">
        <title>Sorghum-associated microbial communities from plants grown in Nebraska, USA.</title>
        <authorList>
            <person name="Schachtman D."/>
        </authorList>
    </citation>
    <scope>NUCLEOTIDE SEQUENCE [LARGE SCALE GENOMIC DNA]</scope>
    <source>
        <strain evidence="7 8">584</strain>
    </source>
</reference>
<keyword evidence="3" id="KW-0560">Oxidoreductase</keyword>
<dbReference type="RefSeq" id="WP_309798852.1">
    <property type="nucleotide sequence ID" value="NZ_JAVDPW010000009.1"/>
</dbReference>
<dbReference type="Gene3D" id="3.40.50.1970">
    <property type="match status" value="1"/>
</dbReference>
<evidence type="ECO:0000259" key="5">
    <source>
        <dbReference type="Pfam" id="PF00465"/>
    </source>
</evidence>
<evidence type="ECO:0000259" key="6">
    <source>
        <dbReference type="Pfam" id="PF25137"/>
    </source>
</evidence>
<sequence length="376" mass="38669">MADTITYLTTTRFGSGAVELLPQELAELGIRKPLLVTDPGLAALPLFGRVRGLLPAEHAVFAETPANPTEAAVDQAFDAYRHAVCDGLVALGGGSAMDLAKAVALRATHAGVLAEYALIEGGAGRIGPVSPLIAVPTTSGTGSEVGRGALITLRDGRKLALISQHLIPARAVCDPELTLGLPPLLTAATGMDALTHCIETFLSPRYNPPADAIALDGAARVMRFLPRAVAEGGDREARSEMMMAALQGGLTFQKGLGAVHGLSHALGAIKDPVLHHGTLNAVILPAVLRFNAPSVGDKYARLAAAMGLADGADLAAAIEALNLRLGLPDSLRAMGVTEAHRERAVAGALADHSTASNARPVGRAEYEALFDAALGL</sequence>
<dbReference type="Pfam" id="PF25137">
    <property type="entry name" value="ADH_Fe_C"/>
    <property type="match status" value="1"/>
</dbReference>
<evidence type="ECO:0000313" key="8">
    <source>
        <dbReference type="Proteomes" id="UP001262410"/>
    </source>
</evidence>
<evidence type="ECO:0000256" key="1">
    <source>
        <dbReference type="ARBA" id="ARBA00001962"/>
    </source>
</evidence>
<dbReference type="CDD" id="cd14861">
    <property type="entry name" value="Fe-ADH-like"/>
    <property type="match status" value="1"/>
</dbReference>
<dbReference type="PANTHER" id="PTHR11496:SF102">
    <property type="entry name" value="ALCOHOL DEHYDROGENASE 4"/>
    <property type="match status" value="1"/>
</dbReference>
<dbReference type="InterPro" id="IPR039697">
    <property type="entry name" value="Alcohol_dehydrogenase_Fe"/>
</dbReference>
<organism evidence="7 8">
    <name type="scientific">Inquilinus ginsengisoli</name>
    <dbReference type="NCBI Taxonomy" id="363840"/>
    <lineage>
        <taxon>Bacteria</taxon>
        <taxon>Pseudomonadati</taxon>
        <taxon>Pseudomonadota</taxon>
        <taxon>Alphaproteobacteria</taxon>
        <taxon>Rhodospirillales</taxon>
        <taxon>Rhodospirillaceae</taxon>
        <taxon>Inquilinus</taxon>
    </lineage>
</organism>
<dbReference type="Pfam" id="PF00465">
    <property type="entry name" value="Fe-ADH"/>
    <property type="match status" value="1"/>
</dbReference>
<accession>A0ABU1JVG2</accession>